<keyword evidence="9" id="KW-1185">Reference proteome</keyword>
<dbReference type="SUPFAM" id="SSF52113">
    <property type="entry name" value="BRCT domain"/>
    <property type="match status" value="1"/>
</dbReference>
<comment type="similarity">
    <text evidence="1 4">Belongs to the eukaryotic ribosomal protein eS12 family.</text>
</comment>
<dbReference type="PROSITE" id="PS50172">
    <property type="entry name" value="BRCT"/>
    <property type="match status" value="1"/>
</dbReference>
<gene>
    <name evidence="8" type="ORF">CTheo_1256</name>
</gene>
<feature type="compositionally biased region" description="Pro residues" evidence="5">
    <location>
        <begin position="379"/>
        <end position="394"/>
    </location>
</feature>
<evidence type="ECO:0000256" key="4">
    <source>
        <dbReference type="RuleBase" id="RU000670"/>
    </source>
</evidence>
<proteinExistence type="inferred from homology"/>
<dbReference type="InterPro" id="IPR036420">
    <property type="entry name" value="BRCT_dom_sf"/>
</dbReference>
<feature type="compositionally biased region" description="Basic and acidic residues" evidence="5">
    <location>
        <begin position="415"/>
        <end position="426"/>
    </location>
</feature>
<dbReference type="AlphaFoldDB" id="A0A5N5QUN5"/>
<dbReference type="CDD" id="cd13945">
    <property type="entry name" value="Chs5_N"/>
    <property type="match status" value="1"/>
</dbReference>
<dbReference type="Pfam" id="PF01248">
    <property type="entry name" value="Ribosomal_L7Ae"/>
    <property type="match status" value="1"/>
</dbReference>
<dbReference type="CDD" id="cd00063">
    <property type="entry name" value="FN3"/>
    <property type="match status" value="1"/>
</dbReference>
<dbReference type="FunFam" id="3.30.1330.30:FF:000005">
    <property type="entry name" value="40S ribosomal protein S12"/>
    <property type="match status" value="1"/>
</dbReference>
<evidence type="ECO:0000259" key="7">
    <source>
        <dbReference type="PROSITE" id="PS50853"/>
    </source>
</evidence>
<accession>A0A5N5QUN5</accession>
<evidence type="ECO:0000313" key="8">
    <source>
        <dbReference type="EMBL" id="KAB5595384.1"/>
    </source>
</evidence>
<dbReference type="Gene3D" id="2.60.40.10">
    <property type="entry name" value="Immunoglobulins"/>
    <property type="match status" value="1"/>
</dbReference>
<dbReference type="Pfam" id="PF16892">
    <property type="entry name" value="CHS5_N"/>
    <property type="match status" value="1"/>
</dbReference>
<dbReference type="GO" id="GO:0015935">
    <property type="term" value="C:small ribosomal subunit"/>
    <property type="evidence" value="ECO:0007669"/>
    <property type="project" value="UniProtKB-ARBA"/>
</dbReference>
<feature type="domain" description="Fibronectin type-III" evidence="7">
    <location>
        <begin position="82"/>
        <end position="175"/>
    </location>
</feature>
<keyword evidence="2 4" id="KW-0689">Ribosomal protein</keyword>
<evidence type="ECO:0000259" key="6">
    <source>
        <dbReference type="PROSITE" id="PS50172"/>
    </source>
</evidence>
<dbReference type="EMBL" id="SSOP01000010">
    <property type="protein sequence ID" value="KAB5595384.1"/>
    <property type="molecule type" value="Genomic_DNA"/>
</dbReference>
<dbReference type="InterPro" id="IPR036116">
    <property type="entry name" value="FN3_sf"/>
</dbReference>
<dbReference type="SUPFAM" id="SSF49265">
    <property type="entry name" value="Fibronectin type III"/>
    <property type="match status" value="1"/>
</dbReference>
<dbReference type="PRINTS" id="PR00972">
    <property type="entry name" value="RIBSOMALS12E"/>
</dbReference>
<dbReference type="InterPro" id="IPR029064">
    <property type="entry name" value="Ribosomal_eL30-like_sf"/>
</dbReference>
<feature type="region of interest" description="Disordered" evidence="5">
    <location>
        <begin position="280"/>
        <end position="339"/>
    </location>
</feature>
<dbReference type="Pfam" id="PF16893">
    <property type="entry name" value="fn3_2"/>
    <property type="match status" value="1"/>
</dbReference>
<evidence type="ECO:0000313" key="9">
    <source>
        <dbReference type="Proteomes" id="UP000383932"/>
    </source>
</evidence>
<feature type="compositionally biased region" description="Low complexity" evidence="5">
    <location>
        <begin position="299"/>
        <end position="308"/>
    </location>
</feature>
<protein>
    <recommendedName>
        <fullName evidence="4">40S ribosomal protein S12</fullName>
    </recommendedName>
</protein>
<evidence type="ECO:0000256" key="5">
    <source>
        <dbReference type="SAM" id="MobiDB-lite"/>
    </source>
</evidence>
<dbReference type="GO" id="GO:0006893">
    <property type="term" value="P:Golgi to plasma membrane transport"/>
    <property type="evidence" value="ECO:0007669"/>
    <property type="project" value="TreeGrafter"/>
</dbReference>
<dbReference type="Pfam" id="PF00533">
    <property type="entry name" value="BRCT"/>
    <property type="match status" value="1"/>
</dbReference>
<dbReference type="InterPro" id="IPR003961">
    <property type="entry name" value="FN3_dom"/>
</dbReference>
<dbReference type="GO" id="GO:0022626">
    <property type="term" value="C:cytosolic ribosome"/>
    <property type="evidence" value="ECO:0007669"/>
    <property type="project" value="UniProtKB-ARBA"/>
</dbReference>
<dbReference type="GO" id="GO:0006412">
    <property type="term" value="P:translation"/>
    <property type="evidence" value="ECO:0007669"/>
    <property type="project" value="InterPro"/>
</dbReference>
<dbReference type="PANTHER" id="PTHR47351">
    <property type="entry name" value="CHITIN BIOSYNTHESIS PROTEIN CHS5"/>
    <property type="match status" value="1"/>
</dbReference>
<dbReference type="SMART" id="SM00292">
    <property type="entry name" value="BRCT"/>
    <property type="match status" value="1"/>
</dbReference>
<dbReference type="PROSITE" id="PS50853">
    <property type="entry name" value="FN3"/>
    <property type="match status" value="1"/>
</dbReference>
<dbReference type="Gene3D" id="6.20.120.50">
    <property type="match status" value="1"/>
</dbReference>
<dbReference type="GO" id="GO:0046983">
    <property type="term" value="F:protein dimerization activity"/>
    <property type="evidence" value="ECO:0007669"/>
    <property type="project" value="InterPro"/>
</dbReference>
<dbReference type="InterPro" id="IPR052827">
    <property type="entry name" value="CHS_Export/Cell_Fusion_Reg"/>
</dbReference>
<dbReference type="Gene3D" id="3.30.1330.30">
    <property type="match status" value="1"/>
</dbReference>
<dbReference type="GO" id="GO:0034044">
    <property type="term" value="C:exomer complex"/>
    <property type="evidence" value="ECO:0007669"/>
    <property type="project" value="TreeGrafter"/>
</dbReference>
<dbReference type="OrthoDB" id="245697at2759"/>
<dbReference type="SMART" id="SM00060">
    <property type="entry name" value="FN3"/>
    <property type="match status" value="1"/>
</dbReference>
<dbReference type="GO" id="GO:0000747">
    <property type="term" value="P:conjugation with cellular fusion"/>
    <property type="evidence" value="ECO:0007669"/>
    <property type="project" value="TreeGrafter"/>
</dbReference>
<feature type="domain" description="BRCT" evidence="6">
    <location>
        <begin position="176"/>
        <end position="271"/>
    </location>
</feature>
<dbReference type="Gene3D" id="3.40.50.10190">
    <property type="entry name" value="BRCT domain"/>
    <property type="match status" value="1"/>
</dbReference>
<name>A0A5N5QUN5_9AGAM</name>
<reference evidence="8 9" key="1">
    <citation type="journal article" date="2019" name="Fungal Biol. Biotechnol.">
        <title>Draft genome sequence of fastidious pathogen Ceratobasidium theobromae, which causes vascular-streak dieback in Theobroma cacao.</title>
        <authorList>
            <person name="Ali S.S."/>
            <person name="Asman A."/>
            <person name="Shao J."/>
            <person name="Firmansyah A.P."/>
            <person name="Susilo A.W."/>
            <person name="Rosmana A."/>
            <person name="McMahon P."/>
            <person name="Junaid M."/>
            <person name="Guest D."/>
            <person name="Kheng T.Y."/>
            <person name="Meinhardt L.W."/>
            <person name="Bailey B.A."/>
        </authorList>
    </citation>
    <scope>NUCLEOTIDE SEQUENCE [LARGE SCALE GENOMIC DNA]</scope>
    <source>
        <strain evidence="8 9">CT2</strain>
    </source>
</reference>
<dbReference type="InterPro" id="IPR031673">
    <property type="entry name" value="Chs5_N"/>
</dbReference>
<feature type="region of interest" description="Disordered" evidence="5">
    <location>
        <begin position="352"/>
        <end position="431"/>
    </location>
</feature>
<feature type="compositionally biased region" description="Basic and acidic residues" evidence="5">
    <location>
        <begin position="311"/>
        <end position="326"/>
    </location>
</feature>
<dbReference type="Proteomes" id="UP000383932">
    <property type="component" value="Unassembled WGS sequence"/>
</dbReference>
<dbReference type="SUPFAM" id="SSF55315">
    <property type="entry name" value="L30e-like"/>
    <property type="match status" value="1"/>
</dbReference>
<dbReference type="PANTHER" id="PTHR47351:SF1">
    <property type="entry name" value="CHITIN BIOSYNTHESIS PROTEIN CHS5"/>
    <property type="match status" value="1"/>
</dbReference>
<evidence type="ECO:0000256" key="1">
    <source>
        <dbReference type="ARBA" id="ARBA00005824"/>
    </source>
</evidence>
<dbReference type="GO" id="GO:0005802">
    <property type="term" value="C:trans-Golgi network"/>
    <property type="evidence" value="ECO:0007669"/>
    <property type="project" value="TreeGrafter"/>
</dbReference>
<dbReference type="InterPro" id="IPR001357">
    <property type="entry name" value="BRCT_dom"/>
</dbReference>
<sequence>MNKILNQESFTFTVGKLDAGMAILIGERAHLIEFPSLLLPPGVTSGSIVNISVNRNITEEKRQQKEFWDLQDAILETFGKIAPEPPVVEVRNVTQTSVTLEWPPIKLATAKLRSLDIYRNGQRLASIPSPTTNTSTKLSGLDVNTEYTFQLILRTTAGTYPSNVIRLRTHTITDTSGISVCFGTIQDTVMLEQAKLVLREMRAKWSDKIQIDTTHFVCTTPAATPASGQATGGPSVEYQKALQMSIPVVQPQWILACHAEKKMVPISGYYLGATPTTPMNAPPFTRTAPQAPQHRDSLPSSKPTTPSTAVDDDRLPSPETRARQSETETLGNDLPLVPTIKIESHDDKLNEEELEKARHAPVTSEPRSRSGTMKSDFKFPPPGSTGSPSPPPAVPQIIVGHHDDELAPEPSAEESVERPPVPRKDSTDDDVGETWIFTSTIAKDDIPKVLLTERIKRRMSDAGDAPVADAPAEVEVAQEAPKGKMSEVLKNALLHDGLARGLREAAKALDKRQAHLCVLVETCTEAEYIKLIVALCAEHNINLIKVGDAKVLGTWAGLCKIDREGNPRKIVGCSCVVVKDYGQESEGLNVLLEYFKNR</sequence>
<dbReference type="InterPro" id="IPR013783">
    <property type="entry name" value="Ig-like_fold"/>
</dbReference>
<organism evidence="8 9">
    <name type="scientific">Ceratobasidium theobromae</name>
    <dbReference type="NCBI Taxonomy" id="1582974"/>
    <lineage>
        <taxon>Eukaryota</taxon>
        <taxon>Fungi</taxon>
        <taxon>Dikarya</taxon>
        <taxon>Basidiomycota</taxon>
        <taxon>Agaricomycotina</taxon>
        <taxon>Agaricomycetes</taxon>
        <taxon>Cantharellales</taxon>
        <taxon>Ceratobasidiaceae</taxon>
        <taxon>Ceratobasidium</taxon>
    </lineage>
</organism>
<evidence type="ECO:0000256" key="2">
    <source>
        <dbReference type="ARBA" id="ARBA00022980"/>
    </source>
</evidence>
<evidence type="ECO:0000256" key="3">
    <source>
        <dbReference type="ARBA" id="ARBA00023274"/>
    </source>
</evidence>
<keyword evidence="3 4" id="KW-0687">Ribonucleoprotein</keyword>
<dbReference type="GO" id="GO:0003735">
    <property type="term" value="F:structural constituent of ribosome"/>
    <property type="evidence" value="ECO:0007669"/>
    <property type="project" value="InterPro"/>
</dbReference>
<dbReference type="InterPro" id="IPR000530">
    <property type="entry name" value="Ribosomal_eS12"/>
</dbReference>
<dbReference type="InterPro" id="IPR031669">
    <property type="entry name" value="Fn3_2"/>
</dbReference>
<comment type="caution">
    <text evidence="8">The sequence shown here is derived from an EMBL/GenBank/DDBJ whole genome shotgun (WGS) entry which is preliminary data.</text>
</comment>
<dbReference type="InterPro" id="IPR004038">
    <property type="entry name" value="Ribosomal_eL8/eL30/eS12/Gad45"/>
</dbReference>